<comment type="caution">
    <text evidence="8">The sequence shown here is derived from an EMBL/GenBank/DDBJ whole genome shotgun (WGS) entry which is preliminary data.</text>
</comment>
<dbReference type="PIRSF" id="PIRSF001589">
    <property type="entry name" value="Asn_synthetase_glu-h"/>
    <property type="match status" value="1"/>
</dbReference>
<dbReference type="GO" id="GO:0005524">
    <property type="term" value="F:ATP binding"/>
    <property type="evidence" value="ECO:0007669"/>
    <property type="project" value="UniProtKB-KW"/>
</dbReference>
<dbReference type="InterPro" id="IPR014729">
    <property type="entry name" value="Rossmann-like_a/b/a_fold"/>
</dbReference>
<keyword evidence="4" id="KW-0547">Nucleotide-binding</keyword>
<protein>
    <recommendedName>
        <fullName evidence="3">asparagine synthase (glutamine-hydrolyzing)</fullName>
        <ecNumber evidence="3">6.3.5.4</ecNumber>
    </recommendedName>
</protein>
<dbReference type="InterPro" id="IPR006426">
    <property type="entry name" value="Asn_synth_AEB"/>
</dbReference>
<dbReference type="SUPFAM" id="SSF56235">
    <property type="entry name" value="N-terminal nucleophile aminohydrolases (Ntn hydrolases)"/>
    <property type="match status" value="1"/>
</dbReference>
<gene>
    <name evidence="8" type="ORF">C8J26_3948</name>
</gene>
<sequence length="639" mass="69438">MTALAGLWSRRDAATETTVGRMLDAQAAFGPDAAIRRTLDSATLGRRLYALVPEDDFDRGPVLGSDGTLLLAADARIDNRDEIAAALGLSSAELARVAEPQLVMAVVERWGIAGLARVVGAFAVILWDRRRQALTLARDPMGERPLFYHRGDGFVATASMPRGLHAHPDIPYAPSTTATADFLAVLPEGEESFFAGITRVRPGHAVTIDADGLTEARLWTPVRTVLRLKPADYAEGLRAELDRAVAVRLRRHHGAVGAHLSAGLDSASVAATAARMMEFEPLHAFTAVPGPGAPAPGGAIADEGPIAARVAALHANIVHVRVQGDGRSPLPLLDRHFDLYQRPVMNPCNAVWAETINDAARSRGVSVLLTGQLGNFTLSHDGIPHLAQLLGAGRLVALARLARQLRTRGWRRRRIGAAMLGPFLSPAAWSWLTDRFGRSLALHSYSALRQDAIADLDARAAMTGTDLSYRPWRDGRAMRLWGLDRVDMGSYNKGTLAGWGIDLRDPTADRRLIEWALSVPDEQYILGGEPRSLARRAFADRLPPELVGEQRRGYQAADWHVGVSGALSEMVAELDGIERCRPGEALVDVAQLRALVRDWPDFAADDPRWNQPAIVDRYRSMLLRGVAAGHFLRRAARTN</sequence>
<dbReference type="EMBL" id="QAOG01000009">
    <property type="protein sequence ID" value="PTQ58347.1"/>
    <property type="molecule type" value="Genomic_DNA"/>
</dbReference>
<dbReference type="AlphaFoldDB" id="A0A2T5GGA2"/>
<dbReference type="GO" id="GO:0004066">
    <property type="term" value="F:asparagine synthase (glutamine-hydrolyzing) activity"/>
    <property type="evidence" value="ECO:0007669"/>
    <property type="project" value="UniProtKB-EC"/>
</dbReference>
<evidence type="ECO:0000259" key="7">
    <source>
        <dbReference type="PROSITE" id="PS51278"/>
    </source>
</evidence>
<keyword evidence="5" id="KW-0067">ATP-binding</keyword>
<feature type="domain" description="Glutamine amidotransferase type-2" evidence="7">
    <location>
        <begin position="2"/>
        <end position="211"/>
    </location>
</feature>
<evidence type="ECO:0000256" key="6">
    <source>
        <dbReference type="ARBA" id="ARBA00048741"/>
    </source>
</evidence>
<dbReference type="InterPro" id="IPR017932">
    <property type="entry name" value="GATase_2_dom"/>
</dbReference>
<dbReference type="Gene3D" id="3.60.20.10">
    <property type="entry name" value="Glutamine Phosphoribosylpyrophosphate, subunit 1, domain 1"/>
    <property type="match status" value="1"/>
</dbReference>
<dbReference type="SUPFAM" id="SSF52402">
    <property type="entry name" value="Adenine nucleotide alpha hydrolases-like"/>
    <property type="match status" value="1"/>
</dbReference>
<dbReference type="GO" id="GO:0006529">
    <property type="term" value="P:asparagine biosynthetic process"/>
    <property type="evidence" value="ECO:0007669"/>
    <property type="project" value="InterPro"/>
</dbReference>
<dbReference type="Gene3D" id="3.40.50.620">
    <property type="entry name" value="HUPs"/>
    <property type="match status" value="2"/>
</dbReference>
<dbReference type="GO" id="GO:0005829">
    <property type="term" value="C:cytosol"/>
    <property type="evidence" value="ECO:0007669"/>
    <property type="project" value="TreeGrafter"/>
</dbReference>
<dbReference type="InterPro" id="IPR001962">
    <property type="entry name" value="Asn_synthase"/>
</dbReference>
<dbReference type="PROSITE" id="PS51278">
    <property type="entry name" value="GATASE_TYPE_2"/>
    <property type="match status" value="1"/>
</dbReference>
<accession>A0A2T5GGA2</accession>
<evidence type="ECO:0000256" key="4">
    <source>
        <dbReference type="ARBA" id="ARBA00022741"/>
    </source>
</evidence>
<name>A0A2T5GGA2_9SPHN</name>
<dbReference type="PANTHER" id="PTHR43284:SF1">
    <property type="entry name" value="ASPARAGINE SYNTHETASE"/>
    <property type="match status" value="1"/>
</dbReference>
<dbReference type="PANTHER" id="PTHR43284">
    <property type="entry name" value="ASPARAGINE SYNTHETASE (GLUTAMINE-HYDROLYZING)"/>
    <property type="match status" value="1"/>
</dbReference>
<comment type="similarity">
    <text evidence="2">Belongs to the asparagine synthetase family.</text>
</comment>
<dbReference type="RefSeq" id="WP_167398930.1">
    <property type="nucleotide sequence ID" value="NZ_QAOG01000009.1"/>
</dbReference>
<dbReference type="Proteomes" id="UP000244189">
    <property type="component" value="Unassembled WGS sequence"/>
</dbReference>
<evidence type="ECO:0000256" key="2">
    <source>
        <dbReference type="ARBA" id="ARBA00005752"/>
    </source>
</evidence>
<dbReference type="EC" id="6.3.5.4" evidence="3"/>
<comment type="catalytic activity">
    <reaction evidence="6">
        <text>L-aspartate + L-glutamine + ATP + H2O = L-asparagine + L-glutamate + AMP + diphosphate + H(+)</text>
        <dbReference type="Rhea" id="RHEA:12228"/>
        <dbReference type="ChEBI" id="CHEBI:15377"/>
        <dbReference type="ChEBI" id="CHEBI:15378"/>
        <dbReference type="ChEBI" id="CHEBI:29985"/>
        <dbReference type="ChEBI" id="CHEBI:29991"/>
        <dbReference type="ChEBI" id="CHEBI:30616"/>
        <dbReference type="ChEBI" id="CHEBI:33019"/>
        <dbReference type="ChEBI" id="CHEBI:58048"/>
        <dbReference type="ChEBI" id="CHEBI:58359"/>
        <dbReference type="ChEBI" id="CHEBI:456215"/>
        <dbReference type="EC" id="6.3.5.4"/>
    </reaction>
</comment>
<evidence type="ECO:0000313" key="8">
    <source>
        <dbReference type="EMBL" id="PTQ58347.1"/>
    </source>
</evidence>
<organism evidence="8 9">
    <name type="scientific">Sphingomonas aurantiaca</name>
    <dbReference type="NCBI Taxonomy" id="185949"/>
    <lineage>
        <taxon>Bacteria</taxon>
        <taxon>Pseudomonadati</taxon>
        <taxon>Pseudomonadota</taxon>
        <taxon>Alphaproteobacteria</taxon>
        <taxon>Sphingomonadales</taxon>
        <taxon>Sphingomonadaceae</taxon>
        <taxon>Sphingomonas</taxon>
    </lineage>
</organism>
<dbReference type="InterPro" id="IPR029055">
    <property type="entry name" value="Ntn_hydrolases_N"/>
</dbReference>
<comment type="pathway">
    <text evidence="1">Amino-acid biosynthesis; L-asparagine biosynthesis; L-asparagine from L-aspartate (L-Gln route): step 1/1.</text>
</comment>
<dbReference type="Pfam" id="PF13537">
    <property type="entry name" value="GATase_7"/>
    <property type="match status" value="1"/>
</dbReference>
<keyword evidence="9" id="KW-1185">Reference proteome</keyword>
<dbReference type="Pfam" id="PF00733">
    <property type="entry name" value="Asn_synthase"/>
    <property type="match status" value="1"/>
</dbReference>
<proteinExistence type="inferred from homology"/>
<evidence type="ECO:0000256" key="5">
    <source>
        <dbReference type="ARBA" id="ARBA00022840"/>
    </source>
</evidence>
<dbReference type="InterPro" id="IPR051786">
    <property type="entry name" value="ASN_synthetase/amidase"/>
</dbReference>
<reference evidence="8 9" key="1">
    <citation type="submission" date="2018-04" db="EMBL/GenBank/DDBJ databases">
        <title>Genomic Encyclopedia of Type Strains, Phase III (KMG-III): the genomes of soil and plant-associated and newly described type strains.</title>
        <authorList>
            <person name="Whitman W."/>
        </authorList>
    </citation>
    <scope>NUCLEOTIDE SEQUENCE [LARGE SCALE GENOMIC DNA]</scope>
    <source>
        <strain evidence="8 9">MA101b</strain>
    </source>
</reference>
<evidence type="ECO:0000313" key="9">
    <source>
        <dbReference type="Proteomes" id="UP000244189"/>
    </source>
</evidence>
<evidence type="ECO:0000256" key="3">
    <source>
        <dbReference type="ARBA" id="ARBA00012737"/>
    </source>
</evidence>
<evidence type="ECO:0000256" key="1">
    <source>
        <dbReference type="ARBA" id="ARBA00005187"/>
    </source>
</evidence>